<dbReference type="PANTHER" id="PTHR16515">
    <property type="entry name" value="PR DOMAIN ZINC FINGER PROTEIN"/>
    <property type="match status" value="1"/>
</dbReference>
<keyword evidence="6" id="KW-0539">Nucleus</keyword>
<keyword evidence="5" id="KW-0862">Zinc</keyword>
<comment type="subcellular location">
    <subcellularLocation>
        <location evidence="1">Nucleus</location>
    </subcellularLocation>
</comment>
<evidence type="ECO:0000259" key="8">
    <source>
        <dbReference type="PROSITE" id="PS50157"/>
    </source>
</evidence>
<keyword evidence="2" id="KW-0479">Metal-binding</keyword>
<dbReference type="Gene3D" id="3.30.160.60">
    <property type="entry name" value="Classic Zinc Finger"/>
    <property type="match status" value="1"/>
</dbReference>
<feature type="domain" description="C2H2-type" evidence="8">
    <location>
        <begin position="70"/>
        <end position="97"/>
    </location>
</feature>
<evidence type="ECO:0000313" key="10">
    <source>
        <dbReference type="Proteomes" id="UP000055024"/>
    </source>
</evidence>
<evidence type="ECO:0000256" key="7">
    <source>
        <dbReference type="PROSITE-ProRule" id="PRU00042"/>
    </source>
</evidence>
<keyword evidence="4 7" id="KW-0863">Zinc-finger</keyword>
<dbReference type="InterPro" id="IPR013087">
    <property type="entry name" value="Znf_C2H2_type"/>
</dbReference>
<organism evidence="9 10">
    <name type="scientific">Trichinella zimbabwensis</name>
    <dbReference type="NCBI Taxonomy" id="268475"/>
    <lineage>
        <taxon>Eukaryota</taxon>
        <taxon>Metazoa</taxon>
        <taxon>Ecdysozoa</taxon>
        <taxon>Nematoda</taxon>
        <taxon>Enoplea</taxon>
        <taxon>Dorylaimia</taxon>
        <taxon>Trichinellida</taxon>
        <taxon>Trichinellidae</taxon>
        <taxon>Trichinella</taxon>
    </lineage>
</organism>
<dbReference type="GO" id="GO:0008270">
    <property type="term" value="F:zinc ion binding"/>
    <property type="evidence" value="ECO:0007669"/>
    <property type="project" value="UniProtKB-KW"/>
</dbReference>
<evidence type="ECO:0000256" key="6">
    <source>
        <dbReference type="ARBA" id="ARBA00023242"/>
    </source>
</evidence>
<evidence type="ECO:0000256" key="3">
    <source>
        <dbReference type="ARBA" id="ARBA00022737"/>
    </source>
</evidence>
<dbReference type="OrthoDB" id="6077919at2759"/>
<dbReference type="EMBL" id="JYDP01000067">
    <property type="protein sequence ID" value="KRZ09833.1"/>
    <property type="molecule type" value="Genomic_DNA"/>
</dbReference>
<feature type="domain" description="C2H2-type" evidence="8">
    <location>
        <begin position="42"/>
        <end position="69"/>
    </location>
</feature>
<protein>
    <submittedName>
        <fullName evidence="9">Zinc finger protein</fullName>
    </submittedName>
</protein>
<comment type="caution">
    <text evidence="9">The sequence shown here is derived from an EMBL/GenBank/DDBJ whole genome shotgun (WGS) entry which is preliminary data.</text>
</comment>
<dbReference type="AlphaFoldDB" id="A0A0V1HH99"/>
<dbReference type="InterPro" id="IPR050331">
    <property type="entry name" value="Zinc_finger"/>
</dbReference>
<dbReference type="SMART" id="SM00355">
    <property type="entry name" value="ZnF_C2H2"/>
    <property type="match status" value="2"/>
</dbReference>
<gene>
    <name evidence="9" type="primary">ZNF555</name>
    <name evidence="9" type="ORF">T11_3769</name>
</gene>
<evidence type="ECO:0000256" key="2">
    <source>
        <dbReference type="ARBA" id="ARBA00022723"/>
    </source>
</evidence>
<keyword evidence="3" id="KW-0677">Repeat</keyword>
<dbReference type="PROSITE" id="PS00028">
    <property type="entry name" value="ZINC_FINGER_C2H2_1"/>
    <property type="match status" value="2"/>
</dbReference>
<evidence type="ECO:0000256" key="4">
    <source>
        <dbReference type="ARBA" id="ARBA00022771"/>
    </source>
</evidence>
<proteinExistence type="predicted"/>
<dbReference type="SUPFAM" id="SSF57667">
    <property type="entry name" value="beta-beta-alpha zinc fingers"/>
    <property type="match status" value="1"/>
</dbReference>
<dbReference type="Pfam" id="PF00096">
    <property type="entry name" value="zf-C2H2"/>
    <property type="match status" value="1"/>
</dbReference>
<dbReference type="GO" id="GO:0010468">
    <property type="term" value="P:regulation of gene expression"/>
    <property type="evidence" value="ECO:0007669"/>
    <property type="project" value="TreeGrafter"/>
</dbReference>
<dbReference type="PROSITE" id="PS50157">
    <property type="entry name" value="ZINC_FINGER_C2H2_2"/>
    <property type="match status" value="2"/>
</dbReference>
<evidence type="ECO:0000256" key="5">
    <source>
        <dbReference type="ARBA" id="ARBA00022833"/>
    </source>
</evidence>
<evidence type="ECO:0000313" key="9">
    <source>
        <dbReference type="EMBL" id="KRZ09833.1"/>
    </source>
</evidence>
<dbReference type="InterPro" id="IPR036236">
    <property type="entry name" value="Znf_C2H2_sf"/>
</dbReference>
<dbReference type="PANTHER" id="PTHR16515:SF49">
    <property type="entry name" value="GASTRULA ZINC FINGER PROTEIN XLCGF49.1-LIKE-RELATED"/>
    <property type="match status" value="1"/>
</dbReference>
<evidence type="ECO:0000256" key="1">
    <source>
        <dbReference type="ARBA" id="ARBA00004123"/>
    </source>
</evidence>
<dbReference type="Proteomes" id="UP000055024">
    <property type="component" value="Unassembled WGS sequence"/>
</dbReference>
<dbReference type="Pfam" id="PF12874">
    <property type="entry name" value="zf-met"/>
    <property type="match status" value="1"/>
</dbReference>
<keyword evidence="10" id="KW-1185">Reference proteome</keyword>
<dbReference type="GO" id="GO:0005634">
    <property type="term" value="C:nucleus"/>
    <property type="evidence" value="ECO:0007669"/>
    <property type="project" value="UniProtKB-SubCell"/>
</dbReference>
<reference evidence="9 10" key="1">
    <citation type="submission" date="2015-01" db="EMBL/GenBank/DDBJ databases">
        <title>Evolution of Trichinella species and genotypes.</title>
        <authorList>
            <person name="Korhonen P.K."/>
            <person name="Edoardo P."/>
            <person name="Giuseppe L.R."/>
            <person name="Gasser R.B."/>
        </authorList>
    </citation>
    <scope>NUCLEOTIDE SEQUENCE [LARGE SCALE GENOMIC DNA]</scope>
    <source>
        <strain evidence="9">ISS1029</strain>
    </source>
</reference>
<sequence length="236" mass="27287">MINCVSYMLKNTCKENCAHASIENGANDFEKKRGASNNDQALVCEICKRLFGNPGAMANHMRMHCTEQPLVCPVCKKRFKWEISLKQHLKAHARQSHITENEANKSFVKVIKLHHQKKKERKLRDRRATHSTKFYETKSENCEHEDVCTVKVEETAINIDLKNESLTSVNDNINKSHSAPNIRRVRLGESSTLKNTVYNQNELKGQQTYQSLNLKDKFKNAQISMNQRFQKVKKVE</sequence>
<name>A0A0V1HH99_9BILA</name>
<dbReference type="STRING" id="268475.A0A0V1HH99"/>
<accession>A0A0V1HH99</accession>